<gene>
    <name evidence="2" type="ORF">SERLA73DRAFT_69647</name>
</gene>
<evidence type="ECO:0000313" key="2">
    <source>
        <dbReference type="EMBL" id="EGO03817.1"/>
    </source>
</evidence>
<dbReference type="HOGENOM" id="CLU_145595_0_0_1"/>
<dbReference type="InParanoid" id="F8PJZ5"/>
<proteinExistence type="predicted"/>
<dbReference type="AlphaFoldDB" id="F8PJZ5"/>
<feature type="region of interest" description="Disordered" evidence="1">
    <location>
        <begin position="1"/>
        <end position="28"/>
    </location>
</feature>
<evidence type="ECO:0000313" key="3">
    <source>
        <dbReference type="Proteomes" id="UP000008063"/>
    </source>
</evidence>
<evidence type="ECO:0000256" key="1">
    <source>
        <dbReference type="SAM" id="MobiDB-lite"/>
    </source>
</evidence>
<reference evidence="3" key="1">
    <citation type="journal article" date="2011" name="Science">
        <title>The plant cell wall-decomposing machinery underlies the functional diversity of forest fungi.</title>
        <authorList>
            <person name="Eastwood D.C."/>
            <person name="Floudas D."/>
            <person name="Binder M."/>
            <person name="Majcherczyk A."/>
            <person name="Schneider P."/>
            <person name="Aerts A."/>
            <person name="Asiegbu F.O."/>
            <person name="Baker S.E."/>
            <person name="Barry K."/>
            <person name="Bendiksby M."/>
            <person name="Blumentritt M."/>
            <person name="Coutinho P.M."/>
            <person name="Cullen D."/>
            <person name="de Vries R.P."/>
            <person name="Gathman A."/>
            <person name="Goodell B."/>
            <person name="Henrissat B."/>
            <person name="Ihrmark K."/>
            <person name="Kauserud H."/>
            <person name="Kohler A."/>
            <person name="LaButti K."/>
            <person name="Lapidus A."/>
            <person name="Lavin J.L."/>
            <person name="Lee Y.-H."/>
            <person name="Lindquist E."/>
            <person name="Lilly W."/>
            <person name="Lucas S."/>
            <person name="Morin E."/>
            <person name="Murat C."/>
            <person name="Oguiza J.A."/>
            <person name="Park J."/>
            <person name="Pisabarro A.G."/>
            <person name="Riley R."/>
            <person name="Rosling A."/>
            <person name="Salamov A."/>
            <person name="Schmidt O."/>
            <person name="Schmutz J."/>
            <person name="Skrede I."/>
            <person name="Stenlid J."/>
            <person name="Wiebenga A."/>
            <person name="Xie X."/>
            <person name="Kuees U."/>
            <person name="Hibbett D.S."/>
            <person name="Hoffmeister D."/>
            <person name="Hoegberg N."/>
            <person name="Martin F."/>
            <person name="Grigoriev I.V."/>
            <person name="Watkinson S.C."/>
        </authorList>
    </citation>
    <scope>NUCLEOTIDE SEQUENCE [LARGE SCALE GENOMIC DNA]</scope>
    <source>
        <strain evidence="3">strain S7.3</strain>
    </source>
</reference>
<protein>
    <submittedName>
        <fullName evidence="2">Uncharacterized protein</fullName>
    </submittedName>
</protein>
<dbReference type="EMBL" id="GL945475">
    <property type="protein sequence ID" value="EGO03817.1"/>
    <property type="molecule type" value="Genomic_DNA"/>
</dbReference>
<accession>F8PJZ5</accession>
<dbReference type="Proteomes" id="UP000008063">
    <property type="component" value="Unassembled WGS sequence"/>
</dbReference>
<sequence>MTNADTDSNAVNNNHNEDDAVPGHTTTSHVELGRQQCEYHIPTSSLPAYISLVNLTEPGYARHTAQLGHQINQPDLPNLIQQFLFDQIHLDDVNASSSHDIPFSLCPYFDGQVSVFHSATAYYYAPCDPSGINCMRGKILRAVPSWRGGAP</sequence>
<dbReference type="OMA" id="CEYHIPT"/>
<dbReference type="OrthoDB" id="2679880at2759"/>
<feature type="compositionally biased region" description="Polar residues" evidence="1">
    <location>
        <begin position="1"/>
        <end position="14"/>
    </location>
</feature>
<dbReference type="STRING" id="936435.F8PJZ5"/>
<keyword evidence="3" id="KW-1185">Reference proteome</keyword>
<name>F8PJZ5_SERL3</name>
<organism evidence="3">
    <name type="scientific">Serpula lacrymans var. lacrymans (strain S7.3)</name>
    <name type="common">Dry rot fungus</name>
    <dbReference type="NCBI Taxonomy" id="936435"/>
    <lineage>
        <taxon>Eukaryota</taxon>
        <taxon>Fungi</taxon>
        <taxon>Dikarya</taxon>
        <taxon>Basidiomycota</taxon>
        <taxon>Agaricomycotina</taxon>
        <taxon>Agaricomycetes</taxon>
        <taxon>Agaricomycetidae</taxon>
        <taxon>Boletales</taxon>
        <taxon>Coniophorineae</taxon>
        <taxon>Serpulaceae</taxon>
        <taxon>Serpula</taxon>
    </lineage>
</organism>